<feature type="transmembrane region" description="Helical" evidence="1">
    <location>
        <begin position="269"/>
        <end position="293"/>
    </location>
</feature>
<sequence length="393" mass="41146">MAVPRLRAFHGPAILSYGFRPFFLLGALHAGFSIPAWVLVHGGVLDLHTGFLPVDWHVHEMLFGYLAAVLAGFLLTAVPNWTGRLPVQGGPLLALVVLWLSGRVAILFSGMLGWVLTALVDCAFLAALGLAVGREIVAGRNWRNLKVLLPVSVLFVANLAFHLEVQFHGVSDISRRLGLAAAITLIMLIGGRIIPSFTRNWLVRENPGRLPAPFGRYDGLSIVVSVLALAVWSAAPERVLSAVLLGSAAVLQAIRLARWAGDRAVRDGLVFVLHLAYGFVPLGLALAAASAVAPGAVPVAAGTHALGSGAIGAMTLAVMVRATLGHTGRALVAGPAAIVLFGAVFASAVLRILAAFDAQPMLIDLAGAAWALAFLGFAAVFARALTRPRLAAR</sequence>
<feature type="transmembrane region" description="Helical" evidence="1">
    <location>
        <begin position="214"/>
        <end position="233"/>
    </location>
</feature>
<evidence type="ECO:0000256" key="1">
    <source>
        <dbReference type="SAM" id="Phobius"/>
    </source>
</evidence>
<keyword evidence="3" id="KW-1185">Reference proteome</keyword>
<reference evidence="2 3" key="1">
    <citation type="submission" date="2024-09" db="EMBL/GenBank/DDBJ databases">
        <authorList>
            <person name="Sun Q."/>
            <person name="Mori K."/>
        </authorList>
    </citation>
    <scope>NUCLEOTIDE SEQUENCE [LARGE SCALE GENOMIC DNA]</scope>
    <source>
        <strain evidence="2 3">CCM 8543</strain>
    </source>
</reference>
<keyword evidence="1" id="KW-0812">Transmembrane</keyword>
<feature type="transmembrane region" description="Helical" evidence="1">
    <location>
        <begin position="62"/>
        <end position="78"/>
    </location>
</feature>
<feature type="transmembrane region" description="Helical" evidence="1">
    <location>
        <begin position="239"/>
        <end position="257"/>
    </location>
</feature>
<dbReference type="RefSeq" id="WP_261519192.1">
    <property type="nucleotide sequence ID" value="NZ_JAODNW010000003.1"/>
</dbReference>
<feature type="transmembrane region" description="Helical" evidence="1">
    <location>
        <begin position="145"/>
        <end position="165"/>
    </location>
</feature>
<evidence type="ECO:0000313" key="2">
    <source>
        <dbReference type="EMBL" id="MFC0207548.1"/>
    </source>
</evidence>
<dbReference type="InterPro" id="IPR010266">
    <property type="entry name" value="NnrS"/>
</dbReference>
<feature type="transmembrane region" description="Helical" evidence="1">
    <location>
        <begin position="90"/>
        <end position="108"/>
    </location>
</feature>
<gene>
    <name evidence="2" type="ORF">ACFFJ2_03935</name>
</gene>
<accession>A0ABV6D4I7</accession>
<organism evidence="2 3">
    <name type="scientific">Chelativorans intermedius</name>
    <dbReference type="NCBI Taxonomy" id="515947"/>
    <lineage>
        <taxon>Bacteria</taxon>
        <taxon>Pseudomonadati</taxon>
        <taxon>Pseudomonadota</taxon>
        <taxon>Alphaproteobacteria</taxon>
        <taxon>Hyphomicrobiales</taxon>
        <taxon>Phyllobacteriaceae</taxon>
        <taxon>Chelativorans</taxon>
    </lineage>
</organism>
<keyword evidence="1" id="KW-0472">Membrane</keyword>
<feature type="transmembrane region" description="Helical" evidence="1">
    <location>
        <begin position="365"/>
        <end position="385"/>
    </location>
</feature>
<name>A0ABV6D4I7_9HYPH</name>
<feature type="transmembrane region" description="Helical" evidence="1">
    <location>
        <begin position="114"/>
        <end position="133"/>
    </location>
</feature>
<protein>
    <submittedName>
        <fullName evidence="2">NnrS family protein</fullName>
    </submittedName>
</protein>
<keyword evidence="1" id="KW-1133">Transmembrane helix</keyword>
<evidence type="ECO:0000313" key="3">
    <source>
        <dbReference type="Proteomes" id="UP001589755"/>
    </source>
</evidence>
<dbReference type="EMBL" id="JBHLXD010000004">
    <property type="protein sequence ID" value="MFC0207548.1"/>
    <property type="molecule type" value="Genomic_DNA"/>
</dbReference>
<dbReference type="Pfam" id="PF05940">
    <property type="entry name" value="NnrS"/>
    <property type="match status" value="1"/>
</dbReference>
<proteinExistence type="predicted"/>
<feature type="transmembrane region" description="Helical" evidence="1">
    <location>
        <begin position="177"/>
        <end position="194"/>
    </location>
</feature>
<comment type="caution">
    <text evidence="2">The sequence shown here is derived from an EMBL/GenBank/DDBJ whole genome shotgun (WGS) entry which is preliminary data.</text>
</comment>
<feature type="transmembrane region" description="Helical" evidence="1">
    <location>
        <begin position="332"/>
        <end position="353"/>
    </location>
</feature>
<feature type="transmembrane region" description="Helical" evidence="1">
    <location>
        <begin position="21"/>
        <end position="42"/>
    </location>
</feature>
<feature type="transmembrane region" description="Helical" evidence="1">
    <location>
        <begin position="299"/>
        <end position="320"/>
    </location>
</feature>
<dbReference type="Proteomes" id="UP001589755">
    <property type="component" value="Unassembled WGS sequence"/>
</dbReference>